<comment type="caution">
    <text evidence="1">The sequence shown here is derived from an EMBL/GenBank/DDBJ whole genome shotgun (WGS) entry which is preliminary data.</text>
</comment>
<keyword evidence="2" id="KW-1185">Reference proteome</keyword>
<reference evidence="1 2" key="1">
    <citation type="submission" date="2017-11" db="EMBL/GenBank/DDBJ databases">
        <title>De-novo sequencing of pomegranate (Punica granatum L.) genome.</title>
        <authorList>
            <person name="Akparov Z."/>
            <person name="Amiraslanov A."/>
            <person name="Hajiyeva S."/>
            <person name="Abbasov M."/>
            <person name="Kaur K."/>
            <person name="Hamwieh A."/>
            <person name="Solovyev V."/>
            <person name="Salamov A."/>
            <person name="Braich B."/>
            <person name="Kosarev P."/>
            <person name="Mahmoud A."/>
            <person name="Hajiyev E."/>
            <person name="Babayeva S."/>
            <person name="Izzatullayeva V."/>
            <person name="Mammadov A."/>
            <person name="Mammadov A."/>
            <person name="Sharifova S."/>
            <person name="Ojaghi J."/>
            <person name="Eynullazada K."/>
            <person name="Bayramov B."/>
            <person name="Abdulazimova A."/>
            <person name="Shahmuradov I."/>
        </authorList>
    </citation>
    <scope>NUCLEOTIDE SEQUENCE [LARGE SCALE GENOMIC DNA]</scope>
    <source>
        <strain evidence="2">cv. AG2017</strain>
        <tissue evidence="1">Leaf</tissue>
    </source>
</reference>
<protein>
    <submittedName>
        <fullName evidence="1">Uncharacterized protein</fullName>
    </submittedName>
</protein>
<sequence length="137" mass="15461">MGLFIIGSLERQKVPNRNSKNPSWYQNDQWHLRTHFKSLLLKPGHPRTSVDAFPNGALGRPDLRTDKRHPKIGLYTLEGHPDHGTGVRLCFGAHLGLPSRSQPGEKSPFCTETWPETLLMNRQCIKSALTNPEDLKA</sequence>
<gene>
    <name evidence="1" type="ORF">CRG98_034582</name>
</gene>
<evidence type="ECO:0000313" key="1">
    <source>
        <dbReference type="EMBL" id="PKI45028.1"/>
    </source>
</evidence>
<evidence type="ECO:0000313" key="2">
    <source>
        <dbReference type="Proteomes" id="UP000233551"/>
    </source>
</evidence>
<name>A0A2I0ILY3_PUNGR</name>
<accession>A0A2I0ILY3</accession>
<organism evidence="1 2">
    <name type="scientific">Punica granatum</name>
    <name type="common">Pomegranate</name>
    <dbReference type="NCBI Taxonomy" id="22663"/>
    <lineage>
        <taxon>Eukaryota</taxon>
        <taxon>Viridiplantae</taxon>
        <taxon>Streptophyta</taxon>
        <taxon>Embryophyta</taxon>
        <taxon>Tracheophyta</taxon>
        <taxon>Spermatophyta</taxon>
        <taxon>Magnoliopsida</taxon>
        <taxon>eudicotyledons</taxon>
        <taxon>Gunneridae</taxon>
        <taxon>Pentapetalae</taxon>
        <taxon>rosids</taxon>
        <taxon>malvids</taxon>
        <taxon>Myrtales</taxon>
        <taxon>Lythraceae</taxon>
        <taxon>Punica</taxon>
    </lineage>
</organism>
<proteinExistence type="predicted"/>
<dbReference type="Proteomes" id="UP000233551">
    <property type="component" value="Unassembled WGS sequence"/>
</dbReference>
<dbReference type="EMBL" id="PGOL01002802">
    <property type="protein sequence ID" value="PKI45028.1"/>
    <property type="molecule type" value="Genomic_DNA"/>
</dbReference>
<dbReference type="AlphaFoldDB" id="A0A2I0ILY3"/>